<evidence type="ECO:0000256" key="7">
    <source>
        <dbReference type="ARBA" id="ARBA00022801"/>
    </source>
</evidence>
<dbReference type="NCBIfam" id="TIGR00221">
    <property type="entry name" value="nagA"/>
    <property type="match status" value="1"/>
</dbReference>
<comment type="cofactor">
    <cofactor evidence="1">
        <name>a divalent metal cation</name>
        <dbReference type="ChEBI" id="CHEBI:60240"/>
    </cofactor>
</comment>
<dbReference type="SUPFAM" id="SSF51338">
    <property type="entry name" value="Composite domain of metallo-dependent hydrolases"/>
    <property type="match status" value="1"/>
</dbReference>
<dbReference type="FunFam" id="3.20.20.140:FF:000023">
    <property type="entry name" value="N-acetylglucosamine-6-phosphate deacetylase"/>
    <property type="match status" value="1"/>
</dbReference>
<dbReference type="FunCoup" id="A0A2Y9PXT1">
    <property type="interactions" value="492"/>
</dbReference>
<evidence type="ECO:0000256" key="1">
    <source>
        <dbReference type="ARBA" id="ARBA00001968"/>
    </source>
</evidence>
<dbReference type="InterPro" id="IPR011059">
    <property type="entry name" value="Metal-dep_hydrolase_composite"/>
</dbReference>
<dbReference type="GeneID" id="111185199"/>
<comment type="similarity">
    <text evidence="3">Belongs to the metallo-dependent hydrolases superfamily. NagA family.</text>
</comment>
<keyword evidence="7" id="KW-0378">Hydrolase</keyword>
<gene>
    <name evidence="12" type="primary">AMDHD2</name>
</gene>
<proteinExistence type="inferred from homology"/>
<keyword evidence="11" id="KW-1185">Reference proteome</keyword>
<evidence type="ECO:0000256" key="8">
    <source>
        <dbReference type="ARBA" id="ARBA00023277"/>
    </source>
</evidence>
<dbReference type="Proteomes" id="UP000248483">
    <property type="component" value="Unplaced"/>
</dbReference>
<comment type="pathway">
    <text evidence="2">Amino-sugar metabolism; N-acetylneuraminate degradation.</text>
</comment>
<dbReference type="InterPro" id="IPR003764">
    <property type="entry name" value="GlcNAc_6-P_deAcase"/>
</dbReference>
<evidence type="ECO:0000256" key="4">
    <source>
        <dbReference type="ARBA" id="ARBA00011899"/>
    </source>
</evidence>
<dbReference type="PANTHER" id="PTHR11113">
    <property type="entry name" value="N-ACETYLGLUCOSAMINE-6-PHOSPHATE DEACETYLASE"/>
    <property type="match status" value="1"/>
</dbReference>
<dbReference type="KEGG" id="dle:111185199"/>
<dbReference type="GO" id="GO:0019262">
    <property type="term" value="P:N-acetylneuraminate catabolic process"/>
    <property type="evidence" value="ECO:0007669"/>
    <property type="project" value="UniProtKB-UniPathway"/>
</dbReference>
<sequence length="515" mass="54296">MRGGQGAARAPVIQFTNCRILRGRALLREDLWVRGGRILDPEKLFFEERRVADEQRDCGGCILAPGFIDVQINGGFGVDFSQATEDVGSGVALVARRILPHGVTSFCPTLVTSPPEVYCKVLPQIPVKSGGPHGAGVLGVHLEGPFISHEKRGAHPEAHLRSFEANAFQDLLATYGGLDNVRIVTLAPELGRSHEVIRALTALGICVSLGHSVADLGTAEEAVQSGATFITHLFNAMLPFHHRDPGIVGLLTSDRLPLGRHIFYGMIADGIHTNPAALRIAHRAHPEGLVLVTDAVPALGLGNGRHTLGQQEVEVDGLTAYVAGTNTLSGSIAPMDTCVRHFLQATGAHGRGRGLRASGWLEPTVTGTEATAPEGRALAWVLWDCRIGRCRAVEGSGVGAALQAPGLGCSGASQWGWHVLGEVRRVCLAEAVVGQALWGSWQCLGAGMSCRGPGVGGTVVQGAVWSRRETNWEAQTAVGLAWGVKQGMERIGVPSSIFRLGGGEGLVTLLRSPGV</sequence>
<dbReference type="Gene3D" id="3.20.20.140">
    <property type="entry name" value="Metal-dependent hydrolases"/>
    <property type="match status" value="1"/>
</dbReference>
<evidence type="ECO:0000256" key="5">
    <source>
        <dbReference type="ARBA" id="ARBA00018029"/>
    </source>
</evidence>
<evidence type="ECO:0000256" key="6">
    <source>
        <dbReference type="ARBA" id="ARBA00022723"/>
    </source>
</evidence>
<reference evidence="12" key="1">
    <citation type="submission" date="2025-08" db="UniProtKB">
        <authorList>
            <consortium name="RefSeq"/>
        </authorList>
    </citation>
    <scope>IDENTIFICATION</scope>
    <source>
        <tissue evidence="12">Blood</tissue>
    </source>
</reference>
<accession>A0A2Y9PXT1</accession>
<dbReference type="InterPro" id="IPR032466">
    <property type="entry name" value="Metal_Hydrolase"/>
</dbReference>
<name>A0A2Y9PXT1_DELLE</name>
<dbReference type="GO" id="GO:0106279">
    <property type="term" value="P:negative regulation of UDP-N-acetylglucosamine biosynthetic process"/>
    <property type="evidence" value="ECO:0007669"/>
    <property type="project" value="UniProtKB-ARBA"/>
</dbReference>
<dbReference type="GO" id="GO:0008448">
    <property type="term" value="F:N-acetylglucosamine-6-phosphate deacetylase activity"/>
    <property type="evidence" value="ECO:0007669"/>
    <property type="project" value="UniProtKB-EC"/>
</dbReference>
<dbReference type="GO" id="GO:0006046">
    <property type="term" value="P:N-acetylglucosamine catabolic process"/>
    <property type="evidence" value="ECO:0007669"/>
    <property type="project" value="TreeGrafter"/>
</dbReference>
<evidence type="ECO:0000256" key="10">
    <source>
        <dbReference type="ARBA" id="ARBA00047647"/>
    </source>
</evidence>
<comment type="catalytic activity">
    <reaction evidence="10">
        <text>N-acetyl-D-glucosamine 6-phosphate + H2O = D-glucosamine 6-phosphate + acetate</text>
        <dbReference type="Rhea" id="RHEA:22936"/>
        <dbReference type="ChEBI" id="CHEBI:15377"/>
        <dbReference type="ChEBI" id="CHEBI:30089"/>
        <dbReference type="ChEBI" id="CHEBI:57513"/>
        <dbReference type="ChEBI" id="CHEBI:58725"/>
        <dbReference type="EC" id="3.5.1.25"/>
    </reaction>
</comment>
<evidence type="ECO:0000256" key="2">
    <source>
        <dbReference type="ARBA" id="ARBA00004878"/>
    </source>
</evidence>
<dbReference type="AlphaFoldDB" id="A0A2Y9PXT1"/>
<dbReference type="RefSeq" id="XP_022450295.1">
    <property type="nucleotide sequence ID" value="XM_022594587.2"/>
</dbReference>
<dbReference type="CDD" id="cd00854">
    <property type="entry name" value="NagA"/>
    <property type="match status" value="1"/>
</dbReference>
<evidence type="ECO:0000313" key="11">
    <source>
        <dbReference type="Proteomes" id="UP000248483"/>
    </source>
</evidence>
<evidence type="ECO:0000256" key="9">
    <source>
        <dbReference type="ARBA" id="ARBA00030976"/>
    </source>
</evidence>
<keyword evidence="6" id="KW-0479">Metal-binding</keyword>
<dbReference type="CTD" id="51005"/>
<keyword evidence="8" id="KW-0119">Carbohydrate metabolism</keyword>
<dbReference type="UniPathway" id="UPA00629"/>
<dbReference type="SUPFAM" id="SSF51556">
    <property type="entry name" value="Metallo-dependent hydrolases"/>
    <property type="match status" value="1"/>
</dbReference>
<dbReference type="PANTHER" id="PTHR11113:SF14">
    <property type="entry name" value="N-ACETYLGLUCOSAMINE-6-PHOSPHATE DEACETYLASE"/>
    <property type="match status" value="1"/>
</dbReference>
<evidence type="ECO:0000256" key="3">
    <source>
        <dbReference type="ARBA" id="ARBA00010716"/>
    </source>
</evidence>
<evidence type="ECO:0000313" key="12">
    <source>
        <dbReference type="RefSeq" id="XP_022450295.1"/>
    </source>
</evidence>
<organism evidence="11 12">
    <name type="scientific">Delphinapterus leucas</name>
    <name type="common">Beluga whale</name>
    <dbReference type="NCBI Taxonomy" id="9749"/>
    <lineage>
        <taxon>Eukaryota</taxon>
        <taxon>Metazoa</taxon>
        <taxon>Chordata</taxon>
        <taxon>Craniata</taxon>
        <taxon>Vertebrata</taxon>
        <taxon>Euteleostomi</taxon>
        <taxon>Mammalia</taxon>
        <taxon>Eutheria</taxon>
        <taxon>Laurasiatheria</taxon>
        <taxon>Artiodactyla</taxon>
        <taxon>Whippomorpha</taxon>
        <taxon>Cetacea</taxon>
        <taxon>Odontoceti</taxon>
        <taxon>Monodontidae</taxon>
        <taxon>Delphinapterus</taxon>
    </lineage>
</organism>
<dbReference type="EC" id="3.5.1.25" evidence="4"/>
<dbReference type="InParanoid" id="A0A2Y9PXT1"/>
<dbReference type="GO" id="GO:0046872">
    <property type="term" value="F:metal ion binding"/>
    <property type="evidence" value="ECO:0007669"/>
    <property type="project" value="UniProtKB-KW"/>
</dbReference>
<dbReference type="STRING" id="9749.A0A2Y9PXT1"/>
<protein>
    <recommendedName>
        <fullName evidence="5">N-acetylglucosamine-6-phosphate deacetylase</fullName>
        <ecNumber evidence="4">3.5.1.25</ecNumber>
    </recommendedName>
    <alternativeName>
        <fullName evidence="9">Amidohydrolase domain-containing protein 2</fullName>
    </alternativeName>
</protein>